<organism evidence="2 3">
    <name type="scientific">Trichonephila inaurata madagascariensis</name>
    <dbReference type="NCBI Taxonomy" id="2747483"/>
    <lineage>
        <taxon>Eukaryota</taxon>
        <taxon>Metazoa</taxon>
        <taxon>Ecdysozoa</taxon>
        <taxon>Arthropoda</taxon>
        <taxon>Chelicerata</taxon>
        <taxon>Arachnida</taxon>
        <taxon>Araneae</taxon>
        <taxon>Araneomorphae</taxon>
        <taxon>Entelegynae</taxon>
        <taxon>Araneoidea</taxon>
        <taxon>Nephilidae</taxon>
        <taxon>Trichonephila</taxon>
        <taxon>Trichonephila inaurata</taxon>
    </lineage>
</organism>
<evidence type="ECO:0000313" key="3">
    <source>
        <dbReference type="Proteomes" id="UP000886998"/>
    </source>
</evidence>
<evidence type="ECO:0000313" key="2">
    <source>
        <dbReference type="EMBL" id="GFY70677.1"/>
    </source>
</evidence>
<gene>
    <name evidence="2" type="ORF">TNIN_407751</name>
</gene>
<dbReference type="Proteomes" id="UP000886998">
    <property type="component" value="Unassembled WGS sequence"/>
</dbReference>
<evidence type="ECO:0000256" key="1">
    <source>
        <dbReference type="SAM" id="MobiDB-lite"/>
    </source>
</evidence>
<comment type="caution">
    <text evidence="2">The sequence shown here is derived from an EMBL/GenBank/DDBJ whole genome shotgun (WGS) entry which is preliminary data.</text>
</comment>
<accession>A0A8X6YES7</accession>
<name>A0A8X6YES7_9ARAC</name>
<reference evidence="2" key="1">
    <citation type="submission" date="2020-08" db="EMBL/GenBank/DDBJ databases">
        <title>Multicomponent nature underlies the extraordinary mechanical properties of spider dragline silk.</title>
        <authorList>
            <person name="Kono N."/>
            <person name="Nakamura H."/>
            <person name="Mori M."/>
            <person name="Yoshida Y."/>
            <person name="Ohtoshi R."/>
            <person name="Malay A.D."/>
            <person name="Moran D.A.P."/>
            <person name="Tomita M."/>
            <person name="Numata K."/>
            <person name="Arakawa K."/>
        </authorList>
    </citation>
    <scope>NUCLEOTIDE SEQUENCE</scope>
</reference>
<feature type="region of interest" description="Disordered" evidence="1">
    <location>
        <begin position="1"/>
        <end position="20"/>
    </location>
</feature>
<protein>
    <submittedName>
        <fullName evidence="2">Uncharacterized protein</fullName>
    </submittedName>
</protein>
<sequence length="69" mass="7628">SNSFQFHADSHHNSADAIPNETIPRLASKLLRNIQLKGICSTLSRPPLKVNRIAVAVDFGCRSRVTIPF</sequence>
<dbReference type="AlphaFoldDB" id="A0A8X6YES7"/>
<dbReference type="EMBL" id="BMAV01018370">
    <property type="protein sequence ID" value="GFY70677.1"/>
    <property type="molecule type" value="Genomic_DNA"/>
</dbReference>
<proteinExistence type="predicted"/>
<keyword evidence="3" id="KW-1185">Reference proteome</keyword>
<feature type="non-terminal residue" evidence="2">
    <location>
        <position position="1"/>
    </location>
</feature>